<evidence type="ECO:0000313" key="3">
    <source>
        <dbReference type="Proteomes" id="UP000077755"/>
    </source>
</evidence>
<dbReference type="PROSITE" id="PS50858">
    <property type="entry name" value="BSD"/>
    <property type="match status" value="1"/>
</dbReference>
<feature type="compositionally biased region" description="Polar residues" evidence="1">
    <location>
        <begin position="219"/>
        <end position="240"/>
    </location>
</feature>
<reference evidence="2" key="1">
    <citation type="journal article" date="2016" name="Nat. Genet.">
        <title>A high-quality carrot genome assembly provides new insights into carotenoid accumulation and asterid genome evolution.</title>
        <authorList>
            <person name="Iorizzo M."/>
            <person name="Ellison S."/>
            <person name="Senalik D."/>
            <person name="Zeng P."/>
            <person name="Satapoomin P."/>
            <person name="Huang J."/>
            <person name="Bowman M."/>
            <person name="Iovene M."/>
            <person name="Sanseverino W."/>
            <person name="Cavagnaro P."/>
            <person name="Yildiz M."/>
            <person name="Macko-Podgorni A."/>
            <person name="Moranska E."/>
            <person name="Grzebelus E."/>
            <person name="Grzebelus D."/>
            <person name="Ashrafi H."/>
            <person name="Zheng Z."/>
            <person name="Cheng S."/>
            <person name="Spooner D."/>
            <person name="Van Deynze A."/>
            <person name="Simon P."/>
        </authorList>
    </citation>
    <scope>NUCLEOTIDE SEQUENCE</scope>
    <source>
        <tissue evidence="2">Leaf</tissue>
    </source>
</reference>
<evidence type="ECO:0000313" key="2">
    <source>
        <dbReference type="EMBL" id="WOG97595.1"/>
    </source>
</evidence>
<dbReference type="OrthoDB" id="47923at2759"/>
<dbReference type="AlphaFoldDB" id="A0A165XX07"/>
<dbReference type="PANTHER" id="PTHR31923:SF1">
    <property type="entry name" value="BSD DOMAIN-CONTAINING PROTEIN"/>
    <property type="match status" value="1"/>
</dbReference>
<sequence>MELWKRARTLAEETAKRSHDFTVEAARKSQAFTAEAARRSQDFSIGSSKLADIVSEASRKADLIRVEAIKRADQIKSKIPNASALSKIGVSSHEEEEEDLERFGVTEELTDFVRNISVSTFKEFPLQDDTEMSDIPTVSNIRQDLTKWQEVHAKLVLSTVKEISKLRYELCPRVMKERKFWRIYFILVNSHVAPYEKRYNEDARRRSAEEVKNDMKSSEVGTLSKSETGKTVQKTKSVSSAAAEQDLDVFLLGDLGDSDDAPDGKDEGFDDDDDFDKL</sequence>
<protein>
    <submittedName>
        <fullName evidence="2">Uncharacterized protein</fullName>
    </submittedName>
</protein>
<dbReference type="Proteomes" id="UP000077755">
    <property type="component" value="Chromosome 4"/>
</dbReference>
<name>A0A165XX07_DAUCS</name>
<dbReference type="SUPFAM" id="SSF140383">
    <property type="entry name" value="BSD domain-like"/>
    <property type="match status" value="1"/>
</dbReference>
<dbReference type="OMA" id="RMRESKF"/>
<dbReference type="Gramene" id="KZM98617">
    <property type="protein sequence ID" value="KZM98617"/>
    <property type="gene ID" value="DCAR_014021"/>
</dbReference>
<dbReference type="Gene3D" id="1.10.3970.10">
    <property type="entry name" value="BSD domain"/>
    <property type="match status" value="1"/>
</dbReference>
<feature type="region of interest" description="Disordered" evidence="1">
    <location>
        <begin position="253"/>
        <end position="278"/>
    </location>
</feature>
<feature type="compositionally biased region" description="Acidic residues" evidence="1">
    <location>
        <begin position="268"/>
        <end position="278"/>
    </location>
</feature>
<dbReference type="EMBL" id="CP093346">
    <property type="protein sequence ID" value="WOG97595.1"/>
    <property type="molecule type" value="Genomic_DNA"/>
</dbReference>
<reference evidence="2" key="2">
    <citation type="submission" date="2022-03" db="EMBL/GenBank/DDBJ databases">
        <title>Draft title - Genomic analysis of global carrot germplasm unveils the trajectory of domestication and the origin of high carotenoid orange carrot.</title>
        <authorList>
            <person name="Iorizzo M."/>
            <person name="Ellison S."/>
            <person name="Senalik D."/>
            <person name="Macko-Podgorni A."/>
            <person name="Grzebelus D."/>
            <person name="Bostan H."/>
            <person name="Rolling W."/>
            <person name="Curaba J."/>
            <person name="Simon P."/>
        </authorList>
    </citation>
    <scope>NUCLEOTIDE SEQUENCE</scope>
    <source>
        <tissue evidence="2">Leaf</tissue>
    </source>
</reference>
<dbReference type="Pfam" id="PF03909">
    <property type="entry name" value="BSD"/>
    <property type="match status" value="1"/>
</dbReference>
<organism evidence="2 3">
    <name type="scientific">Daucus carota subsp. sativus</name>
    <name type="common">Carrot</name>
    <dbReference type="NCBI Taxonomy" id="79200"/>
    <lineage>
        <taxon>Eukaryota</taxon>
        <taxon>Viridiplantae</taxon>
        <taxon>Streptophyta</taxon>
        <taxon>Embryophyta</taxon>
        <taxon>Tracheophyta</taxon>
        <taxon>Spermatophyta</taxon>
        <taxon>Magnoliopsida</taxon>
        <taxon>eudicotyledons</taxon>
        <taxon>Gunneridae</taxon>
        <taxon>Pentapetalae</taxon>
        <taxon>asterids</taxon>
        <taxon>campanulids</taxon>
        <taxon>Apiales</taxon>
        <taxon>Apiaceae</taxon>
        <taxon>Apioideae</taxon>
        <taxon>Scandiceae</taxon>
        <taxon>Daucinae</taxon>
        <taxon>Daucus</taxon>
        <taxon>Daucus sect. Daucus</taxon>
    </lineage>
</organism>
<proteinExistence type="predicted"/>
<dbReference type="KEGG" id="dcr:108216643"/>
<dbReference type="SMART" id="SM00751">
    <property type="entry name" value="BSD"/>
    <property type="match status" value="1"/>
</dbReference>
<dbReference type="PANTHER" id="PTHR31923">
    <property type="entry name" value="BSD DOMAIN-CONTAINING PROTEIN"/>
    <property type="match status" value="1"/>
</dbReference>
<feature type="region of interest" description="Disordered" evidence="1">
    <location>
        <begin position="210"/>
        <end position="240"/>
    </location>
</feature>
<dbReference type="InterPro" id="IPR035925">
    <property type="entry name" value="BSD_dom_sf"/>
</dbReference>
<gene>
    <name evidence="2" type="ORF">DCAR_0416936</name>
</gene>
<dbReference type="InterPro" id="IPR005607">
    <property type="entry name" value="BSD_dom"/>
</dbReference>
<evidence type="ECO:0000256" key="1">
    <source>
        <dbReference type="SAM" id="MobiDB-lite"/>
    </source>
</evidence>
<accession>A0A165XX07</accession>
<keyword evidence="3" id="KW-1185">Reference proteome</keyword>